<sequence>MKKLWLVPLLLFLLLFGCKDGSNGRLDTSHLEKVEPKGNVTEEQLKNSPISYEPSSLDEGLDALPFKLKIPNDIPFEAKPLQMSTIEDFKHDGKNLRVNFTTTAKDKSDVILLMITVHNFKVEYSDSGKDVRLSNGVVGNYSGNSLIFEKDGIYYDVSYNNRNISPDQHKKDIIHIAKQML</sequence>
<evidence type="ECO:0000313" key="1">
    <source>
        <dbReference type="EMBL" id="MDR7074390.1"/>
    </source>
</evidence>
<reference evidence="1 2" key="1">
    <citation type="submission" date="2023-07" db="EMBL/GenBank/DDBJ databases">
        <title>Sorghum-associated microbial communities from plants grown in Nebraska, USA.</title>
        <authorList>
            <person name="Schachtman D."/>
        </authorList>
    </citation>
    <scope>NUCLEOTIDE SEQUENCE [LARGE SCALE GENOMIC DNA]</scope>
    <source>
        <strain evidence="1 2">BE211</strain>
    </source>
</reference>
<dbReference type="EMBL" id="JAVDWA010000007">
    <property type="protein sequence ID" value="MDR7074390.1"/>
    <property type="molecule type" value="Genomic_DNA"/>
</dbReference>
<keyword evidence="2" id="KW-1185">Reference proteome</keyword>
<gene>
    <name evidence="1" type="ORF">J2X07_003386</name>
</gene>
<accession>A0ABU1U4K7</accession>
<dbReference type="Proteomes" id="UP001258181">
    <property type="component" value="Unassembled WGS sequence"/>
</dbReference>
<organism evidence="1 2">
    <name type="scientific">Fictibacillus barbaricus</name>
    <dbReference type="NCBI Taxonomy" id="182136"/>
    <lineage>
        <taxon>Bacteria</taxon>
        <taxon>Bacillati</taxon>
        <taxon>Bacillota</taxon>
        <taxon>Bacilli</taxon>
        <taxon>Bacillales</taxon>
        <taxon>Fictibacillaceae</taxon>
        <taxon>Fictibacillus</taxon>
    </lineage>
</organism>
<dbReference type="PROSITE" id="PS51257">
    <property type="entry name" value="PROKAR_LIPOPROTEIN"/>
    <property type="match status" value="1"/>
</dbReference>
<evidence type="ECO:0000313" key="2">
    <source>
        <dbReference type="Proteomes" id="UP001258181"/>
    </source>
</evidence>
<evidence type="ECO:0008006" key="3">
    <source>
        <dbReference type="Google" id="ProtNLM"/>
    </source>
</evidence>
<comment type="caution">
    <text evidence="1">The sequence shown here is derived from an EMBL/GenBank/DDBJ whole genome shotgun (WGS) entry which is preliminary data.</text>
</comment>
<dbReference type="RefSeq" id="WP_310261254.1">
    <property type="nucleotide sequence ID" value="NZ_JAVDWA010000007.1"/>
</dbReference>
<proteinExistence type="predicted"/>
<protein>
    <recommendedName>
        <fullName evidence="3">DUF4367 domain-containing protein</fullName>
    </recommendedName>
</protein>
<name>A0ABU1U4K7_9BACL</name>